<organism evidence="2 3">
    <name type="scientific">Prevotella intermedia</name>
    <dbReference type="NCBI Taxonomy" id="28131"/>
    <lineage>
        <taxon>Bacteria</taxon>
        <taxon>Pseudomonadati</taxon>
        <taxon>Bacteroidota</taxon>
        <taxon>Bacteroidia</taxon>
        <taxon>Bacteroidales</taxon>
        <taxon>Prevotellaceae</taxon>
        <taxon>Prevotella</taxon>
    </lineage>
</organism>
<feature type="transmembrane region" description="Helical" evidence="1">
    <location>
        <begin position="50"/>
        <end position="73"/>
    </location>
</feature>
<evidence type="ECO:0008006" key="4">
    <source>
        <dbReference type="Google" id="ProtNLM"/>
    </source>
</evidence>
<proteinExistence type="predicted"/>
<sequence>MTTPTALKRITAWLKRLSFRTGVTVLAMCIPFYIASFAQFVLPLSAATKGVLWAVFFGLAKAFQYSGLTILGVEGYKRLKAKLKQSRT</sequence>
<reference evidence="2 3" key="1">
    <citation type="journal article" date="2016" name="DNA Res.">
        <title>The complete genome sequencing of Prevotella intermedia strain OMA14 and a subsequent fine-scale, intra-species genomic comparison reveal an unusual amplification of conjugative and mobile transposons and identify a novel Prevotella-lineage-specific repeat.</title>
        <authorList>
            <person name="Naito M."/>
            <person name="Ogura Y."/>
            <person name="Itoh T."/>
            <person name="Shoji M."/>
            <person name="Okamoto M."/>
            <person name="Hayashi T."/>
            <person name="Nakayama K."/>
        </authorList>
    </citation>
    <scope>NUCLEOTIDE SEQUENCE [LARGE SCALE GENOMIC DNA]</scope>
    <source>
        <strain evidence="2 3">OMA14</strain>
    </source>
</reference>
<feature type="transmembrane region" description="Helical" evidence="1">
    <location>
        <begin position="21"/>
        <end position="44"/>
    </location>
</feature>
<dbReference type="Proteomes" id="UP000217431">
    <property type="component" value="Chromosome II"/>
</dbReference>
<evidence type="ECO:0000256" key="1">
    <source>
        <dbReference type="SAM" id="Phobius"/>
    </source>
</evidence>
<dbReference type="STRING" id="28131.BWX40_11675"/>
<evidence type="ECO:0000313" key="2">
    <source>
        <dbReference type="EMBL" id="BAU19248.1"/>
    </source>
</evidence>
<keyword evidence="1" id="KW-1133">Transmembrane helix</keyword>
<dbReference type="EMBL" id="AP014598">
    <property type="protein sequence ID" value="BAU19248.1"/>
    <property type="molecule type" value="Genomic_DNA"/>
</dbReference>
<name>A0A0T7AQ35_PREIN</name>
<accession>A0A0T7AQ35</accession>
<dbReference type="AlphaFoldDB" id="A0A0T7AQ35"/>
<protein>
    <recommendedName>
        <fullName evidence="4">Phosphoglycolate phosphatase</fullName>
    </recommendedName>
</protein>
<dbReference type="RefSeq" id="WP_096409337.1">
    <property type="nucleotide sequence ID" value="NZ_AP014598.1"/>
</dbReference>
<keyword evidence="1" id="KW-0472">Membrane</keyword>
<keyword evidence="1" id="KW-0812">Transmembrane</keyword>
<gene>
    <name evidence="2" type="ORF">PIOMA14_II_0744</name>
</gene>
<evidence type="ECO:0000313" key="3">
    <source>
        <dbReference type="Proteomes" id="UP000217431"/>
    </source>
</evidence>